<organism evidence="1 2">
    <name type="scientific">Chaenocephalus aceratus</name>
    <name type="common">Blackfin icefish</name>
    <name type="synonym">Chaenichthys aceratus</name>
    <dbReference type="NCBI Taxonomy" id="36190"/>
    <lineage>
        <taxon>Eukaryota</taxon>
        <taxon>Metazoa</taxon>
        <taxon>Chordata</taxon>
        <taxon>Craniata</taxon>
        <taxon>Vertebrata</taxon>
        <taxon>Euteleostomi</taxon>
        <taxon>Actinopterygii</taxon>
        <taxon>Neopterygii</taxon>
        <taxon>Teleostei</taxon>
        <taxon>Neoteleostei</taxon>
        <taxon>Acanthomorphata</taxon>
        <taxon>Eupercaria</taxon>
        <taxon>Perciformes</taxon>
        <taxon>Notothenioidei</taxon>
        <taxon>Channichthyidae</taxon>
        <taxon>Chaenocephalus</taxon>
    </lineage>
</organism>
<sequence>MEVKVFVDGIPRVVCGVTEETDMSRSRYSIGSSPWSTRALPHYRRNLKTLSGAWHPMNAYWRLLRNTASRQGTSNSHCFTTDPWSWTK</sequence>
<dbReference type="EMBL" id="CM043791">
    <property type="protein sequence ID" value="KAI4824734.1"/>
    <property type="molecule type" value="Genomic_DNA"/>
</dbReference>
<protein>
    <submittedName>
        <fullName evidence="1">Uncharacterized protein</fullName>
    </submittedName>
</protein>
<reference evidence="1" key="1">
    <citation type="submission" date="2022-05" db="EMBL/GenBank/DDBJ databases">
        <title>Chromosome-level genome of Chaenocephalus aceratus.</title>
        <authorList>
            <person name="Park H."/>
        </authorList>
    </citation>
    <scope>NUCLEOTIDE SEQUENCE</scope>
    <source>
        <strain evidence="1">KU_202001</strain>
    </source>
</reference>
<proteinExistence type="predicted"/>
<name>A0ACB9XDM7_CHAAC</name>
<comment type="caution">
    <text evidence="1">The sequence shown here is derived from an EMBL/GenBank/DDBJ whole genome shotgun (WGS) entry which is preliminary data.</text>
</comment>
<evidence type="ECO:0000313" key="1">
    <source>
        <dbReference type="EMBL" id="KAI4824734.1"/>
    </source>
</evidence>
<accession>A0ACB9XDM7</accession>
<keyword evidence="2" id="KW-1185">Reference proteome</keyword>
<gene>
    <name evidence="1" type="ORF">KUCAC02_013229</name>
</gene>
<dbReference type="Proteomes" id="UP001057452">
    <property type="component" value="Chromosome 7"/>
</dbReference>
<evidence type="ECO:0000313" key="2">
    <source>
        <dbReference type="Proteomes" id="UP001057452"/>
    </source>
</evidence>